<comment type="caution">
    <text evidence="1">The sequence shown here is derived from an EMBL/GenBank/DDBJ whole genome shotgun (WGS) entry which is preliminary data.</text>
</comment>
<reference evidence="1" key="1">
    <citation type="submission" date="2021-02" db="EMBL/GenBank/DDBJ databases">
        <authorList>
            <person name="Nowell W R."/>
        </authorList>
    </citation>
    <scope>NUCLEOTIDE SEQUENCE</scope>
</reference>
<evidence type="ECO:0000313" key="2">
    <source>
        <dbReference type="Proteomes" id="UP000663852"/>
    </source>
</evidence>
<name>A0A814GV49_ADIRI</name>
<dbReference type="Pfam" id="PF00480">
    <property type="entry name" value="ROK"/>
    <property type="match status" value="1"/>
</dbReference>
<dbReference type="Proteomes" id="UP000663852">
    <property type="component" value="Unassembled WGS sequence"/>
</dbReference>
<dbReference type="PANTHER" id="PTHR18964">
    <property type="entry name" value="ROK (REPRESSOR, ORF, KINASE) FAMILY"/>
    <property type="match status" value="1"/>
</dbReference>
<dbReference type="SUPFAM" id="SSF51182">
    <property type="entry name" value="RmlC-like cupins"/>
    <property type="match status" value="1"/>
</dbReference>
<dbReference type="InterPro" id="IPR011051">
    <property type="entry name" value="RmlC_Cupin_sf"/>
</dbReference>
<gene>
    <name evidence="1" type="ORF">EDS130_LOCUS14903</name>
</gene>
<organism evidence="1 2">
    <name type="scientific">Adineta ricciae</name>
    <name type="common">Rotifer</name>
    <dbReference type="NCBI Taxonomy" id="249248"/>
    <lineage>
        <taxon>Eukaryota</taxon>
        <taxon>Metazoa</taxon>
        <taxon>Spiralia</taxon>
        <taxon>Gnathifera</taxon>
        <taxon>Rotifera</taxon>
        <taxon>Eurotatoria</taxon>
        <taxon>Bdelloidea</taxon>
        <taxon>Adinetida</taxon>
        <taxon>Adinetidae</taxon>
        <taxon>Adineta</taxon>
    </lineage>
</organism>
<dbReference type="InterPro" id="IPR000600">
    <property type="entry name" value="ROK"/>
</dbReference>
<accession>A0A814GV49</accession>
<protein>
    <submittedName>
        <fullName evidence="1">Uncharacterized protein</fullName>
    </submittedName>
</protein>
<dbReference type="InterPro" id="IPR014710">
    <property type="entry name" value="RmlC-like_jellyroll"/>
</dbReference>
<evidence type="ECO:0000313" key="1">
    <source>
        <dbReference type="EMBL" id="CAF1001377.1"/>
    </source>
</evidence>
<dbReference type="Gene3D" id="3.30.420.40">
    <property type="match status" value="2"/>
</dbReference>
<dbReference type="SUPFAM" id="SSF53067">
    <property type="entry name" value="Actin-like ATPase domain"/>
    <property type="match status" value="2"/>
</dbReference>
<dbReference type="EMBL" id="CAJNOJ010000062">
    <property type="protein sequence ID" value="CAF1001377.1"/>
    <property type="molecule type" value="Genomic_DNA"/>
</dbReference>
<dbReference type="Gene3D" id="2.60.120.10">
    <property type="entry name" value="Jelly Rolls"/>
    <property type="match status" value="1"/>
</dbReference>
<proteinExistence type="predicted"/>
<dbReference type="PANTHER" id="PTHR18964:SF149">
    <property type="entry name" value="BIFUNCTIONAL UDP-N-ACETYLGLUCOSAMINE 2-EPIMERASE_N-ACETYLMANNOSAMINE KINASE"/>
    <property type="match status" value="1"/>
</dbReference>
<dbReference type="InterPro" id="IPR043129">
    <property type="entry name" value="ATPase_NBD"/>
</dbReference>
<dbReference type="OrthoDB" id="9996183at2759"/>
<dbReference type="AlphaFoldDB" id="A0A814GV49"/>
<sequence length="1113" mass="129531">MTSTDMLQHSSECVDCFVFFIHIHNMPSLVIGLDITDNHVTSAFVRIEQISSGKLAVERDTYLTRLYEITNETDPRDILAIWIQSIDDLLLDFVDHYQENDHIIGISIGMPGPMDYQSGTCHIQSTLFQKFFGLNIRLSLEHGLKDLILRWKHDYFDKYQILSTASLRKPLTSLDKMQQGQKTRKMTITPPTTPHLPISFNIVSSTIESFQDKQSINQILSNFCGRYDHDDFDIPRSRRETYFHDIEQISTPKSISTRFTPRLWSIIERLNHIPITFYNDAACFALGEIQYEHNQVYERILALTLGTSFGSAFLDGGQVITQREDVPLDGALWNCPYDQHSLADDWFSTRGLINLYKKLLRSESPDDSSGTSSMTLSGDERQQSDDYLYISDAYLLRRASNGDPLVIKTFQTYARLLGQFLIPYIDAFRAQLIIIGGDLAQVWYLLEDELNLTIQKFSQATIYFSLSQGKSICLGAVQQHIYEPRKRPLRQIHQSLLPVVKTIDTSKYDIYPCHPIPNGSIGIGHRTLNDKFYQLIEDNEILLIDGFVGTDFSEYAHHLNRYYLEKALSKNSLPLLFYDSQVFVQTNSNMQREIYLQSPRSFFGRIAYDLDFPHDFLDVKKLNLLKNNLSYPCVVIGPASSYVNDSAPLAYIDLPKNELYYRLATGSASSYLKPMRKINFKDNPLTPMMYERKCLYCLDYPVLNKLKQELLPRMTYFIDGQRPHCPTWINGDTFRQALHSLANQPVRPRPWFEAGPWGGQWLKSTCQNISQHAQNYARSLEMFPSENGIILSDVNYRLLEFSWDLFYGSQVSQILGNDVHCRLFPNSMDFPLRFNIIDTIEGENMSLRCTPNLQYLRTNFGEKLPQDQTYYVLHKDRRKDSADIYLGFQQNVNPDDFHQALVLSDTRKYELNVKKYIQSFPSNVHDFYLIPNETIHACGRNQVVLEISTAPHLYSFELYDWLRRNPDGRSRPLNIEHGMKNLKFDRHDDQLCCQPRMEKLEPNRYEEQHLPTHNLHLYDVQRLIIEPDQSIEIIRSTENRFHLCMLVEGNRIEIQFDQNQEKQTRRFNYIETFLIPAAIQQYTVRPIIQNTDDVKKCIVLIAFLKWNCEKLLE</sequence>